<name>A0A2H4UV53_9VIRU</name>
<reference evidence="2" key="1">
    <citation type="journal article" date="2017" name="Elife">
        <title>The kinetoplastid-infecting Bodo saltans virus (BsV), a window into the most abundant giant viruses in the sea.</title>
        <authorList>
            <person name="Deeg C.M."/>
            <person name="Chow C.-E.T."/>
            <person name="Suttle C.A."/>
        </authorList>
    </citation>
    <scope>NUCLEOTIDE SEQUENCE</scope>
    <source>
        <strain evidence="2">NG1</strain>
    </source>
</reference>
<dbReference type="InterPro" id="IPR058580">
    <property type="entry name" value="DUF2828"/>
</dbReference>
<evidence type="ECO:0000259" key="1">
    <source>
        <dbReference type="Pfam" id="PF11443"/>
    </source>
</evidence>
<keyword evidence="3" id="KW-1185">Reference proteome</keyword>
<proteinExistence type="predicted"/>
<dbReference type="EMBL" id="MF782455">
    <property type="protein sequence ID" value="ATZ80800.1"/>
    <property type="molecule type" value="Genomic_DNA"/>
</dbReference>
<gene>
    <name evidence="2" type="ORF">BMW23_0754</name>
</gene>
<evidence type="ECO:0000313" key="2">
    <source>
        <dbReference type="EMBL" id="ATZ80800.1"/>
    </source>
</evidence>
<feature type="domain" description="DUF2828" evidence="1">
    <location>
        <begin position="81"/>
        <end position="205"/>
    </location>
</feature>
<organism evidence="2">
    <name type="scientific">Bodo saltans virus</name>
    <dbReference type="NCBI Taxonomy" id="2024608"/>
    <lineage>
        <taxon>Viruses</taxon>
        <taxon>Varidnaviria</taxon>
        <taxon>Bamfordvirae</taxon>
        <taxon>Nucleocytoviricota</taxon>
        <taxon>Megaviricetes</taxon>
        <taxon>Imitervirales</taxon>
        <taxon>Mimiviridae</taxon>
        <taxon>Klosneuvirinae</taxon>
        <taxon>Theiavirus</taxon>
        <taxon>Theiavirus salishense</taxon>
    </lineage>
</organism>
<evidence type="ECO:0000313" key="3">
    <source>
        <dbReference type="Proteomes" id="UP000240325"/>
    </source>
</evidence>
<protein>
    <recommendedName>
        <fullName evidence="1">DUF2828 domain-containing protein</fullName>
    </recommendedName>
</protein>
<dbReference type="Pfam" id="PF11443">
    <property type="entry name" value="DUF2828"/>
    <property type="match status" value="1"/>
</dbReference>
<dbReference type="Proteomes" id="UP000240325">
    <property type="component" value="Segment"/>
</dbReference>
<sequence length="374" mass="45480">MHNKRDLAKEVIDICHFKGNEKKKMYKYRQLLSLYYKNKSIMTDIIMELWKYGSFKSYFYILCIIQDEELENLIFNILLNVLNDDEKKYNAYKENTMSNLAKWLPRENAYFDKRLNFINRFVIKLYPDLFKKYNKDEIPNHVFDTAKKNYRLLLTKLNKSLNTLEVLLCNGYDKIDYSTLNNLQLNKYFYHFYKNDQTNFTNFIKAKYLDMGIEILNYVYTHTIKSDDEKKIIDDIWKITKCNYYDKHNLYAFNDCDLFVDFNQQLINNNINETLLLIYYFLEKNKQVYINGELFISQEIDIYNVFDKINSYMNPLFEIVIPDNGEEKNLVILTKKNIDSISNFKKYTEIYIYDFYNNKLALSKQFKRSFMFFF</sequence>
<accession>A0A2H4UV53</accession>